<evidence type="ECO:0008006" key="4">
    <source>
        <dbReference type="Google" id="ProtNLM"/>
    </source>
</evidence>
<proteinExistence type="predicted"/>
<sequence>MVFPIFYDSNVSHLRLPPPPFPRPPRAPPGLPLPPPPTFALGLFWPNDLPLLNRFWPCLLRNFSALIFTPPILRLSSLSIFCFLDASYRSFFTFLLRTSVRSRSKRVKFFCLFLRPPPPPDGRSSSPSSPVAVMRVGRLRILDSFACTIDTLRSSSRARSLACWLGCLFAAASALPFLLFFPSFFSPDAALSFIIFCRWYSTGSKSSSSPPLRLRFFASCRASRLAAIASSPASRSFSSRRSPFDWNHSRGCPSAFAAFGKPFSLRSVLVSCCSAWRSIFSVRSSASTLSISGSSVATLRRYLSMISVGMMRFFTGFTAFLMMSFTILRSCSPASDTDTPALPARAVRPTRWM</sequence>
<keyword evidence="1" id="KW-0472">Membrane</keyword>
<dbReference type="Proteomes" id="UP000075880">
    <property type="component" value="Unassembled WGS sequence"/>
</dbReference>
<keyword evidence="1" id="KW-1133">Transmembrane helix</keyword>
<dbReference type="EnsemblMetazoa" id="ENSAATROPT011585">
    <property type="protein sequence ID" value="ENSAATROPP010481"/>
    <property type="gene ID" value="ENSAATROPG009431"/>
</dbReference>
<reference evidence="2" key="1">
    <citation type="submission" date="2024-04" db="UniProtKB">
        <authorList>
            <consortium name="EnsemblMetazoa"/>
        </authorList>
    </citation>
    <scope>IDENTIFICATION</scope>
    <source>
        <strain evidence="2">EBRO</strain>
    </source>
</reference>
<accession>A0AAG5DH58</accession>
<dbReference type="AlphaFoldDB" id="A0AAG5DH58"/>
<keyword evidence="3" id="KW-1185">Reference proteome</keyword>
<feature type="transmembrane region" description="Helical" evidence="1">
    <location>
        <begin position="161"/>
        <end position="178"/>
    </location>
</feature>
<evidence type="ECO:0000313" key="3">
    <source>
        <dbReference type="Proteomes" id="UP000075880"/>
    </source>
</evidence>
<evidence type="ECO:0000256" key="1">
    <source>
        <dbReference type="SAM" id="Phobius"/>
    </source>
</evidence>
<organism evidence="2 3">
    <name type="scientific">Anopheles atroparvus</name>
    <name type="common">European mosquito</name>
    <dbReference type="NCBI Taxonomy" id="41427"/>
    <lineage>
        <taxon>Eukaryota</taxon>
        <taxon>Metazoa</taxon>
        <taxon>Ecdysozoa</taxon>
        <taxon>Arthropoda</taxon>
        <taxon>Hexapoda</taxon>
        <taxon>Insecta</taxon>
        <taxon>Pterygota</taxon>
        <taxon>Neoptera</taxon>
        <taxon>Endopterygota</taxon>
        <taxon>Diptera</taxon>
        <taxon>Nematocera</taxon>
        <taxon>Culicoidea</taxon>
        <taxon>Culicidae</taxon>
        <taxon>Anophelinae</taxon>
        <taxon>Anopheles</taxon>
    </lineage>
</organism>
<keyword evidence="1" id="KW-0812">Transmembrane</keyword>
<protein>
    <recommendedName>
        <fullName evidence="4">Transmembrane protein</fullName>
    </recommendedName>
</protein>
<name>A0AAG5DH58_ANOAO</name>
<feature type="transmembrane region" description="Helical" evidence="1">
    <location>
        <begin position="310"/>
        <end position="328"/>
    </location>
</feature>
<evidence type="ECO:0000313" key="2">
    <source>
        <dbReference type="EnsemblMetazoa" id="ENSAATROPP010481"/>
    </source>
</evidence>